<dbReference type="GO" id="GO:0009254">
    <property type="term" value="P:peptidoglycan turnover"/>
    <property type="evidence" value="ECO:0007669"/>
    <property type="project" value="TreeGrafter"/>
</dbReference>
<dbReference type="Proteomes" id="UP000538196">
    <property type="component" value="Unassembled WGS sequence"/>
</dbReference>
<dbReference type="RefSeq" id="WP_183428476.1">
    <property type="nucleotide sequence ID" value="NZ_JACHVP010000002.1"/>
</dbReference>
<dbReference type="EC" id="3.2.1.52" evidence="5"/>
<dbReference type="InterPro" id="IPR001764">
    <property type="entry name" value="Glyco_hydro_3_N"/>
</dbReference>
<accession>A0A7W4UW57</accession>
<evidence type="ECO:0000256" key="3">
    <source>
        <dbReference type="ARBA" id="ARBA00023295"/>
    </source>
</evidence>
<dbReference type="PANTHER" id="PTHR30480:SF16">
    <property type="entry name" value="GLYCOSIDE HYDROLASE FAMILY 3 DOMAIN PROTEIN"/>
    <property type="match status" value="1"/>
</dbReference>
<reference evidence="5 6" key="1">
    <citation type="submission" date="2020-08" db="EMBL/GenBank/DDBJ databases">
        <title>Sequencing the genomes of 1000 actinobacteria strains.</title>
        <authorList>
            <person name="Klenk H.-P."/>
        </authorList>
    </citation>
    <scope>NUCLEOTIDE SEQUENCE [LARGE SCALE GENOMIC DNA]</scope>
    <source>
        <strain evidence="5 6">DSM 20146</strain>
    </source>
</reference>
<protein>
    <submittedName>
        <fullName evidence="5">Beta-N-acetylhexosaminidase</fullName>
        <ecNumber evidence="5">3.2.1.52</ecNumber>
    </submittedName>
</protein>
<evidence type="ECO:0000259" key="4">
    <source>
        <dbReference type="Pfam" id="PF00933"/>
    </source>
</evidence>
<dbReference type="GO" id="GO:0005975">
    <property type="term" value="P:carbohydrate metabolic process"/>
    <property type="evidence" value="ECO:0007669"/>
    <property type="project" value="InterPro"/>
</dbReference>
<dbReference type="EMBL" id="JACHVP010000002">
    <property type="protein sequence ID" value="MBB2967331.1"/>
    <property type="molecule type" value="Genomic_DNA"/>
</dbReference>
<dbReference type="InterPro" id="IPR036962">
    <property type="entry name" value="Glyco_hydro_3_N_sf"/>
</dbReference>
<evidence type="ECO:0000256" key="1">
    <source>
        <dbReference type="ARBA" id="ARBA00005336"/>
    </source>
</evidence>
<comment type="similarity">
    <text evidence="1">Belongs to the glycosyl hydrolase 3 family.</text>
</comment>
<proteinExistence type="inferred from homology"/>
<evidence type="ECO:0000313" key="6">
    <source>
        <dbReference type="Proteomes" id="UP000538196"/>
    </source>
</evidence>
<gene>
    <name evidence="5" type="ORF">FHX33_002094</name>
</gene>
<dbReference type="InterPro" id="IPR017853">
    <property type="entry name" value="GH"/>
</dbReference>
<evidence type="ECO:0000313" key="5">
    <source>
        <dbReference type="EMBL" id="MBB2967331.1"/>
    </source>
</evidence>
<dbReference type="Gene3D" id="3.20.20.300">
    <property type="entry name" value="Glycoside hydrolase, family 3, N-terminal domain"/>
    <property type="match status" value="1"/>
</dbReference>
<keyword evidence="6" id="KW-1185">Reference proteome</keyword>
<dbReference type="Pfam" id="PF00933">
    <property type="entry name" value="Glyco_hydro_3"/>
    <property type="match status" value="1"/>
</dbReference>
<dbReference type="InterPro" id="IPR050226">
    <property type="entry name" value="NagZ_Beta-hexosaminidase"/>
</dbReference>
<name>A0A7W4UW57_LEIAQ</name>
<sequence>MSASTDPAVRSLVASVLWPGFLGRTAPDWLLHALDEGLAGVVYFGQNIDPSDAEQLPALSARLREARPGALLGVDEEGGPVTRLEAALGSTLPSASQLGRVDDTAVTRAAGVELARRLRASGANVALAPVADVNTNPRNPVIGTRAFGATADLVGRHVAAMVSGIQAGGVAACVKHFPGHGDTAVDSHLGLPHVTLPGVEVEAEHLPPFQAAIDAGVAAVMTSHVVVDAFGDLPATLDPRVLGMLRERGFAGTIITDALDMAAIRSEFGAGPGAVRAILAGADLLCIGNPSDLGPKHGATSDLDDYAEVRDALLAAVDDGTLPIPALERASHSVAGLSDWTAAASRAGGASTGEVGAFDARQVVREAIVVRGTVSVAAGDRVVLDLRDRASGAVASTAEPFSVALGATRVVVGPFGGRDVVAAMCDALGGIPESSAVVALVDAVQPGSPQRRALGILAAARPSAVIVNTGLPAPDELALPGLDTYGSSRVTAQVVSEAFEGVAA</sequence>
<keyword evidence="2 5" id="KW-0378">Hydrolase</keyword>
<keyword evidence="3 5" id="KW-0326">Glycosidase</keyword>
<dbReference type="SUPFAM" id="SSF51445">
    <property type="entry name" value="(Trans)glycosidases"/>
    <property type="match status" value="1"/>
</dbReference>
<dbReference type="GO" id="GO:0004563">
    <property type="term" value="F:beta-N-acetylhexosaminidase activity"/>
    <property type="evidence" value="ECO:0007669"/>
    <property type="project" value="UniProtKB-EC"/>
</dbReference>
<organism evidence="5 6">
    <name type="scientific">Leifsonia aquatica</name>
    <name type="common">Corynebacterium aquaticum</name>
    <dbReference type="NCBI Taxonomy" id="144185"/>
    <lineage>
        <taxon>Bacteria</taxon>
        <taxon>Bacillati</taxon>
        <taxon>Actinomycetota</taxon>
        <taxon>Actinomycetes</taxon>
        <taxon>Micrococcales</taxon>
        <taxon>Microbacteriaceae</taxon>
        <taxon>Leifsonia</taxon>
    </lineage>
</organism>
<comment type="caution">
    <text evidence="5">The sequence shown here is derived from an EMBL/GenBank/DDBJ whole genome shotgun (WGS) entry which is preliminary data.</text>
</comment>
<dbReference type="AlphaFoldDB" id="A0A7W4UW57"/>
<feature type="domain" description="Glycoside hydrolase family 3 N-terminal" evidence="4">
    <location>
        <begin position="35"/>
        <end position="330"/>
    </location>
</feature>
<dbReference type="PANTHER" id="PTHR30480">
    <property type="entry name" value="BETA-HEXOSAMINIDASE-RELATED"/>
    <property type="match status" value="1"/>
</dbReference>
<evidence type="ECO:0000256" key="2">
    <source>
        <dbReference type="ARBA" id="ARBA00022801"/>
    </source>
</evidence>